<reference evidence="5" key="1">
    <citation type="submission" date="2012-04" db="EMBL/GenBank/DDBJ databases">
        <title>The Genome Sequence of Loa loa.</title>
        <authorList>
            <consortium name="The Broad Institute Genome Sequencing Platform"/>
            <consortium name="Broad Institute Genome Sequencing Center for Infectious Disease"/>
            <person name="Nutman T.B."/>
            <person name="Fink D.L."/>
            <person name="Russ C."/>
            <person name="Young S."/>
            <person name="Zeng Q."/>
            <person name="Gargeya S."/>
            <person name="Alvarado L."/>
            <person name="Berlin A."/>
            <person name="Chapman S.B."/>
            <person name="Chen Z."/>
            <person name="Freedman E."/>
            <person name="Gellesch M."/>
            <person name="Goldberg J."/>
            <person name="Griggs A."/>
            <person name="Gujja S."/>
            <person name="Heilman E.R."/>
            <person name="Heiman D."/>
            <person name="Howarth C."/>
            <person name="Mehta T."/>
            <person name="Neiman D."/>
            <person name="Pearson M."/>
            <person name="Roberts A."/>
            <person name="Saif S."/>
            <person name="Shea T."/>
            <person name="Shenoy N."/>
            <person name="Sisk P."/>
            <person name="Stolte C."/>
            <person name="Sykes S."/>
            <person name="White J."/>
            <person name="Yandava C."/>
            <person name="Haas B."/>
            <person name="Henn M.R."/>
            <person name="Nusbaum C."/>
            <person name="Birren B."/>
        </authorList>
    </citation>
    <scope>NUCLEOTIDE SEQUENCE [LARGE SCALE GENOMIC DNA]</scope>
</reference>
<sequence length="199" mass="22806">MVLSELVHFLRRRVRAPEPESEHCLLDSEPTCCSTARLPSPQRQHIDALLKRLKKKLACEPEDRANGIDDECCVCVQRRASVRAFPCSHKVFCRNCAVQLIEYAINENRMRMSCIICRRDIARLQYSRPSRSAQVRKQQAFLVDNAPVSSETWVRVPLSSKCQNISFYRITLMIPIGPQNVQCRRGEDEIGAQYSDALV</sequence>
<keyword evidence="2" id="KW-0862">Zinc</keyword>
<dbReference type="PROSITE" id="PS50089">
    <property type="entry name" value="ZF_RING_2"/>
    <property type="match status" value="1"/>
</dbReference>
<dbReference type="eggNOG" id="ENOG502S5SH">
    <property type="taxonomic scope" value="Eukaryota"/>
</dbReference>
<accession>A0A1I7VKA9</accession>
<evidence type="ECO:0000313" key="6">
    <source>
        <dbReference type="WBParaSite" id="EN70_3465"/>
    </source>
</evidence>
<evidence type="ECO:0000259" key="4">
    <source>
        <dbReference type="PROSITE" id="PS50089"/>
    </source>
</evidence>
<dbReference type="Proteomes" id="UP000095285">
    <property type="component" value="Unassembled WGS sequence"/>
</dbReference>
<dbReference type="InterPro" id="IPR013083">
    <property type="entry name" value="Znf_RING/FYVE/PHD"/>
</dbReference>
<dbReference type="WBParaSite" id="EN70_3465">
    <property type="protein sequence ID" value="EN70_3465"/>
    <property type="gene ID" value="EN70_3465"/>
</dbReference>
<evidence type="ECO:0000256" key="2">
    <source>
        <dbReference type="ARBA" id="ARBA00022833"/>
    </source>
</evidence>
<dbReference type="Pfam" id="PF13920">
    <property type="entry name" value="zf-C3HC4_3"/>
    <property type="match status" value="1"/>
</dbReference>
<proteinExistence type="predicted"/>
<feature type="domain" description="RING-type" evidence="4">
    <location>
        <begin position="72"/>
        <end position="118"/>
    </location>
</feature>
<keyword evidence="1 3" id="KW-0863">Zinc-finger</keyword>
<dbReference type="GO" id="GO:0008270">
    <property type="term" value="F:zinc ion binding"/>
    <property type="evidence" value="ECO:0007669"/>
    <property type="project" value="UniProtKB-KW"/>
</dbReference>
<dbReference type="STRING" id="7209.A0A1I7VKA9"/>
<reference evidence="6" key="2">
    <citation type="submission" date="2016-11" db="UniProtKB">
        <authorList>
            <consortium name="WormBaseParasite"/>
        </authorList>
    </citation>
    <scope>IDENTIFICATION</scope>
</reference>
<dbReference type="Gene3D" id="3.30.40.10">
    <property type="entry name" value="Zinc/RING finger domain, C3HC4 (zinc finger)"/>
    <property type="match status" value="1"/>
</dbReference>
<organism evidence="5 6">
    <name type="scientific">Loa loa</name>
    <name type="common">Eye worm</name>
    <name type="synonym">Filaria loa</name>
    <dbReference type="NCBI Taxonomy" id="7209"/>
    <lineage>
        <taxon>Eukaryota</taxon>
        <taxon>Metazoa</taxon>
        <taxon>Ecdysozoa</taxon>
        <taxon>Nematoda</taxon>
        <taxon>Chromadorea</taxon>
        <taxon>Rhabditida</taxon>
        <taxon>Spirurina</taxon>
        <taxon>Spiruromorpha</taxon>
        <taxon>Filarioidea</taxon>
        <taxon>Onchocercidae</taxon>
        <taxon>Loa</taxon>
    </lineage>
</organism>
<keyword evidence="1 3" id="KW-0479">Metal-binding</keyword>
<keyword evidence="5" id="KW-1185">Reference proteome</keyword>
<evidence type="ECO:0000256" key="1">
    <source>
        <dbReference type="ARBA" id="ARBA00022771"/>
    </source>
</evidence>
<protein>
    <submittedName>
        <fullName evidence="6">RING-type domain-containing protein</fullName>
    </submittedName>
</protein>
<name>A0A1I7VKA9_LOALO</name>
<dbReference type="InterPro" id="IPR001841">
    <property type="entry name" value="Znf_RING"/>
</dbReference>
<dbReference type="SUPFAM" id="SSF57850">
    <property type="entry name" value="RING/U-box"/>
    <property type="match status" value="1"/>
</dbReference>
<dbReference type="AlphaFoldDB" id="A0A1I7VKA9"/>
<evidence type="ECO:0000256" key="3">
    <source>
        <dbReference type="PROSITE-ProRule" id="PRU00175"/>
    </source>
</evidence>
<evidence type="ECO:0000313" key="5">
    <source>
        <dbReference type="Proteomes" id="UP000095285"/>
    </source>
</evidence>